<evidence type="ECO:0000313" key="3">
    <source>
        <dbReference type="Proteomes" id="UP000076761"/>
    </source>
</evidence>
<keyword evidence="1" id="KW-1133">Transmembrane helix</keyword>
<protein>
    <submittedName>
        <fullName evidence="2">Uncharacterized protein</fullName>
    </submittedName>
</protein>
<evidence type="ECO:0000313" key="2">
    <source>
        <dbReference type="EMBL" id="KZT25410.1"/>
    </source>
</evidence>
<keyword evidence="1" id="KW-0812">Transmembrane</keyword>
<feature type="transmembrane region" description="Helical" evidence="1">
    <location>
        <begin position="143"/>
        <end position="163"/>
    </location>
</feature>
<reference evidence="2 3" key="1">
    <citation type="journal article" date="2016" name="Mol. Biol. Evol.">
        <title>Comparative Genomics of Early-Diverging Mushroom-Forming Fungi Provides Insights into the Origins of Lignocellulose Decay Capabilities.</title>
        <authorList>
            <person name="Nagy L.G."/>
            <person name="Riley R."/>
            <person name="Tritt A."/>
            <person name="Adam C."/>
            <person name="Daum C."/>
            <person name="Floudas D."/>
            <person name="Sun H."/>
            <person name="Yadav J.S."/>
            <person name="Pangilinan J."/>
            <person name="Larsson K.H."/>
            <person name="Matsuura K."/>
            <person name="Barry K."/>
            <person name="Labutti K."/>
            <person name="Kuo R."/>
            <person name="Ohm R.A."/>
            <person name="Bhattacharya S.S."/>
            <person name="Shirouzu T."/>
            <person name="Yoshinaga Y."/>
            <person name="Martin F.M."/>
            <person name="Grigoriev I.V."/>
            <person name="Hibbett D.S."/>
        </authorList>
    </citation>
    <scope>NUCLEOTIDE SEQUENCE [LARGE SCALE GENOMIC DNA]</scope>
    <source>
        <strain evidence="2 3">HHB14362 ss-1</strain>
    </source>
</reference>
<feature type="transmembrane region" description="Helical" evidence="1">
    <location>
        <begin position="170"/>
        <end position="192"/>
    </location>
</feature>
<dbReference type="AlphaFoldDB" id="A0A165SN43"/>
<feature type="transmembrane region" description="Helical" evidence="1">
    <location>
        <begin position="115"/>
        <end position="137"/>
    </location>
</feature>
<proteinExistence type="predicted"/>
<name>A0A165SN43_9AGAM</name>
<gene>
    <name evidence="2" type="ORF">NEOLEDRAFT_360796</name>
</gene>
<sequence>MVLNLKLKTKEEEEARIYPVTPLVAIVTRLNFSFFSDSDLRDTVAPPSDHDVDHTIRHPHPQCVEAGRARPASAYCLPPSAFTSMNYCVRAQSRYCYSYKTSISLSWCYAAPRRLLIIPNVLCFCIIICCLLLRNVFIPSHALHIYLAVCCVFIVDLLVYELVSHRVMVFLLLYHRLCYAIYVLFALIFLVATTESNSRHQIRRVQDIPSSMLAPTKSLHLIIASQIA</sequence>
<evidence type="ECO:0000256" key="1">
    <source>
        <dbReference type="SAM" id="Phobius"/>
    </source>
</evidence>
<dbReference type="Proteomes" id="UP000076761">
    <property type="component" value="Unassembled WGS sequence"/>
</dbReference>
<dbReference type="EMBL" id="KV425572">
    <property type="protein sequence ID" value="KZT25410.1"/>
    <property type="molecule type" value="Genomic_DNA"/>
</dbReference>
<keyword evidence="3" id="KW-1185">Reference proteome</keyword>
<dbReference type="InParanoid" id="A0A165SN43"/>
<accession>A0A165SN43</accession>
<organism evidence="2 3">
    <name type="scientific">Neolentinus lepideus HHB14362 ss-1</name>
    <dbReference type="NCBI Taxonomy" id="1314782"/>
    <lineage>
        <taxon>Eukaryota</taxon>
        <taxon>Fungi</taxon>
        <taxon>Dikarya</taxon>
        <taxon>Basidiomycota</taxon>
        <taxon>Agaricomycotina</taxon>
        <taxon>Agaricomycetes</taxon>
        <taxon>Gloeophyllales</taxon>
        <taxon>Gloeophyllaceae</taxon>
        <taxon>Neolentinus</taxon>
    </lineage>
</organism>
<keyword evidence="1" id="KW-0472">Membrane</keyword>